<evidence type="ECO:0000256" key="1">
    <source>
        <dbReference type="SAM" id="SignalP"/>
    </source>
</evidence>
<organism evidence="3 4">
    <name type="scientific">Streptomyces doudnae</name>
    <dbReference type="NCBI Taxonomy" id="3075536"/>
    <lineage>
        <taxon>Bacteria</taxon>
        <taxon>Bacillati</taxon>
        <taxon>Actinomycetota</taxon>
        <taxon>Actinomycetes</taxon>
        <taxon>Kitasatosporales</taxon>
        <taxon>Streptomycetaceae</taxon>
        <taxon>Streptomyces</taxon>
    </lineage>
</organism>
<accession>A0ABD5EVI8</accession>
<evidence type="ECO:0000313" key="4">
    <source>
        <dbReference type="Proteomes" id="UP001183535"/>
    </source>
</evidence>
<dbReference type="InterPro" id="IPR037524">
    <property type="entry name" value="PA14/GLEYA"/>
</dbReference>
<reference evidence="4" key="1">
    <citation type="submission" date="2023-07" db="EMBL/GenBank/DDBJ databases">
        <title>30 novel species of actinomycetes from the DSMZ collection.</title>
        <authorList>
            <person name="Nouioui I."/>
        </authorList>
    </citation>
    <scope>NUCLEOTIDE SEQUENCE [LARGE SCALE GENOMIC DNA]</scope>
    <source>
        <strain evidence="4">DSM 41981</strain>
    </source>
</reference>
<dbReference type="InterPro" id="IPR013783">
    <property type="entry name" value="Ig-like_fold"/>
</dbReference>
<evidence type="ECO:0000313" key="3">
    <source>
        <dbReference type="EMBL" id="MDT0438029.1"/>
    </source>
</evidence>
<dbReference type="SUPFAM" id="SSF56988">
    <property type="entry name" value="Anthrax protective antigen"/>
    <property type="match status" value="2"/>
</dbReference>
<keyword evidence="4" id="KW-1185">Reference proteome</keyword>
<feature type="domain" description="PA14" evidence="2">
    <location>
        <begin position="263"/>
        <end position="404"/>
    </location>
</feature>
<dbReference type="PROSITE" id="PS51820">
    <property type="entry name" value="PA14"/>
    <property type="match status" value="2"/>
</dbReference>
<dbReference type="AlphaFoldDB" id="A0ABD5EVI8"/>
<dbReference type="EMBL" id="JAVRES010000015">
    <property type="protein sequence ID" value="MDT0438029.1"/>
    <property type="molecule type" value="Genomic_DNA"/>
</dbReference>
<keyword evidence="1" id="KW-0732">Signal</keyword>
<name>A0ABD5EVI8_9ACTN</name>
<evidence type="ECO:0000259" key="2">
    <source>
        <dbReference type="PROSITE" id="PS51820"/>
    </source>
</evidence>
<dbReference type="InterPro" id="IPR011658">
    <property type="entry name" value="PA14_dom"/>
</dbReference>
<feature type="signal peptide" evidence="1">
    <location>
        <begin position="1"/>
        <end position="27"/>
    </location>
</feature>
<dbReference type="GO" id="GO:0005975">
    <property type="term" value="P:carbohydrate metabolic process"/>
    <property type="evidence" value="ECO:0007669"/>
    <property type="project" value="UniProtKB-ARBA"/>
</dbReference>
<feature type="chain" id="PRO_5044762414" evidence="1">
    <location>
        <begin position="28"/>
        <end position="818"/>
    </location>
</feature>
<sequence length="818" mass="85934">MSSVGRPRLAAATAVVISMTGTLVAVAGAPASAAACATNAYTRQYFANTGFSGSPKRTDCDTVIDENWGSKAPGVSGLGKDNFGVRWTVKRDFGSGGPFSFAASGQDGIRVYLDGTRKIDLWKNGSSTVSKTVNLTVPRGTHTLRVDYVNWTGAAAVKFAYTPRTGATVDKVAPLTPTGLSIARDAGSGRNFMRWTANKEMDLAGYRVYRRTPAQTSFGAPLATVTGTSFTDTTAGDTTHLYEIRAVDKSGNLSAGTADVSVTGNPVFLRQYFANTGFTGTPKRTDTDTAIDENWGSNAPAVTGVGKDNFGVRWQITRDFGSGGPFSFAASGQDGIRVYLDGTRKIDLWKNGSSTVSKTVNVTVPRGTHTLRVDYVNWTGAAAVKFAYTPRTDATVDKVAPLTPTGAKVVYDEATDSATLSWAPNKEMDLANYWVSRGQAAGGFGVTALTPKTSWTDTGLPRNGRPVRYYINVTDRAGNLSGSTAVLTVNTVDTVVPTTPSLSVSHLAGSTSSLTIGWGNLTRGEIETGGTVSVYRSTGDTLGDSPRLVGTVSKDSPKPSPYAYVDELPAFDGTTYTYGIRVTDAAGNTSPMSAPKTVTPDSVPPAPLTGLTATPRADGVLLSWDAPAESGLTYAATRVVRRPDGSTGYDSDGCADAADPKKLTALPNAMLCAGPADGETVTFLVTAIDPWGNRIAPELAPTVTTTELDNRPDDARGEDSGLLTVLNPDAVTRLGRLEWACSDPAACAGITEYRVERWNGATGTYEAVTTVATAPNRWYHVPVRLPLGETSFLRITGVLADGTPAAVVHHAAAKGDYV</sequence>
<dbReference type="SMART" id="SM00758">
    <property type="entry name" value="PA14"/>
    <property type="match status" value="2"/>
</dbReference>
<protein>
    <submittedName>
        <fullName evidence="3">PA14 domain-containing protein</fullName>
    </submittedName>
</protein>
<dbReference type="Proteomes" id="UP001183535">
    <property type="component" value="Unassembled WGS sequence"/>
</dbReference>
<feature type="domain" description="PA14" evidence="2">
    <location>
        <begin position="36"/>
        <end position="177"/>
    </location>
</feature>
<proteinExistence type="predicted"/>
<dbReference type="Pfam" id="PF07691">
    <property type="entry name" value="PA14"/>
    <property type="match status" value="2"/>
</dbReference>
<dbReference type="Gene3D" id="2.60.40.10">
    <property type="entry name" value="Immunoglobulins"/>
    <property type="match status" value="3"/>
</dbReference>
<gene>
    <name evidence="3" type="ORF">RM877_25410</name>
</gene>
<comment type="caution">
    <text evidence="3">The sequence shown here is derived from an EMBL/GenBank/DDBJ whole genome shotgun (WGS) entry which is preliminary data.</text>
</comment>